<keyword evidence="2" id="KW-0963">Cytoplasm</keyword>
<keyword evidence="14" id="KW-1185">Reference proteome</keyword>
<evidence type="ECO:0000313" key="14">
    <source>
        <dbReference type="Proteomes" id="UP000230066"/>
    </source>
</evidence>
<keyword evidence="4 9" id="KW-0547">Nucleotide-binding</keyword>
<keyword evidence="5 9" id="KW-0067">ATP-binding</keyword>
<dbReference type="InterPro" id="IPR019821">
    <property type="entry name" value="Kinesin_motor_CS"/>
</dbReference>
<evidence type="ECO:0000256" key="9">
    <source>
        <dbReference type="PROSITE-ProRule" id="PRU00283"/>
    </source>
</evidence>
<dbReference type="PRINTS" id="PR00380">
    <property type="entry name" value="KINESINHEAVY"/>
</dbReference>
<dbReference type="GO" id="GO:0005876">
    <property type="term" value="C:spindle microtubule"/>
    <property type="evidence" value="ECO:0007669"/>
    <property type="project" value="TreeGrafter"/>
</dbReference>
<keyword evidence="3 10" id="KW-0493">Microtubule</keyword>
<evidence type="ECO:0000256" key="10">
    <source>
        <dbReference type="RuleBase" id="RU000394"/>
    </source>
</evidence>
<dbReference type="PROSITE" id="PS50067">
    <property type="entry name" value="KINESIN_MOTOR_2"/>
    <property type="match status" value="1"/>
</dbReference>
<evidence type="ECO:0000256" key="11">
    <source>
        <dbReference type="SAM" id="Coils"/>
    </source>
</evidence>
<evidence type="ECO:0000256" key="7">
    <source>
        <dbReference type="ARBA" id="ARBA00023212"/>
    </source>
</evidence>
<feature type="binding site" evidence="9">
    <location>
        <begin position="85"/>
        <end position="92"/>
    </location>
    <ligand>
        <name>ATP</name>
        <dbReference type="ChEBI" id="CHEBI:30616"/>
    </ligand>
</feature>
<dbReference type="SMART" id="SM00129">
    <property type="entry name" value="KISc"/>
    <property type="match status" value="1"/>
</dbReference>
<comment type="caution">
    <text evidence="13">The sequence shown here is derived from an EMBL/GenBank/DDBJ whole genome shotgun (WGS) entry which is preliminary data.</text>
</comment>
<dbReference type="InterPro" id="IPR001752">
    <property type="entry name" value="Kinesin_motor_dom"/>
</dbReference>
<dbReference type="PROSITE" id="PS00411">
    <property type="entry name" value="KINESIN_MOTOR_1"/>
    <property type="match status" value="1"/>
</dbReference>
<evidence type="ECO:0000256" key="4">
    <source>
        <dbReference type="ARBA" id="ARBA00022741"/>
    </source>
</evidence>
<evidence type="ECO:0000256" key="2">
    <source>
        <dbReference type="ARBA" id="ARBA00022490"/>
    </source>
</evidence>
<evidence type="ECO:0000256" key="3">
    <source>
        <dbReference type="ARBA" id="ARBA00022701"/>
    </source>
</evidence>
<dbReference type="PANTHER" id="PTHR47970">
    <property type="entry name" value="KINESIN-LIKE PROTEIN KIF11"/>
    <property type="match status" value="1"/>
</dbReference>
<evidence type="ECO:0000256" key="1">
    <source>
        <dbReference type="ARBA" id="ARBA00004245"/>
    </source>
</evidence>
<dbReference type="GO" id="GO:0005634">
    <property type="term" value="C:nucleus"/>
    <property type="evidence" value="ECO:0007669"/>
    <property type="project" value="TreeGrafter"/>
</dbReference>
<keyword evidence="6 9" id="KW-0505">Motor protein</keyword>
<dbReference type="InterPro" id="IPR027417">
    <property type="entry name" value="P-loop_NTPase"/>
</dbReference>
<feature type="domain" description="Kinesin motor" evidence="12">
    <location>
        <begin position="5"/>
        <end position="338"/>
    </location>
</feature>
<dbReference type="InterPro" id="IPR036961">
    <property type="entry name" value="Kinesin_motor_dom_sf"/>
</dbReference>
<protein>
    <recommendedName>
        <fullName evidence="10">Kinesin-like protein</fullName>
    </recommendedName>
</protein>
<gene>
    <name evidence="13" type="ORF">D915_002162</name>
</gene>
<dbReference type="GO" id="GO:0005524">
    <property type="term" value="F:ATP binding"/>
    <property type="evidence" value="ECO:0007669"/>
    <property type="project" value="UniProtKB-UniRule"/>
</dbReference>
<evidence type="ECO:0000259" key="12">
    <source>
        <dbReference type="PROSITE" id="PS50067"/>
    </source>
</evidence>
<comment type="similarity">
    <text evidence="8">Belongs to the TRAFAC class myosin-kinesin ATPase superfamily. Kinesin family. KIN-5/BimC subfamily.</text>
</comment>
<proteinExistence type="inferred from homology"/>
<feature type="coiled-coil region" evidence="11">
    <location>
        <begin position="354"/>
        <end position="418"/>
    </location>
</feature>
<dbReference type="Gene3D" id="3.40.850.10">
    <property type="entry name" value="Kinesin motor domain"/>
    <property type="match status" value="1"/>
</dbReference>
<dbReference type="AlphaFoldDB" id="A0A4E0RWE4"/>
<accession>A0A4E0RWE4</accession>
<dbReference type="PANTHER" id="PTHR47970:SF12">
    <property type="entry name" value="KINESIN FAMILY MEMBER 11"/>
    <property type="match status" value="1"/>
</dbReference>
<dbReference type="FunFam" id="3.40.850.10:FF:000019">
    <property type="entry name" value="Kinesin-like protein KIN-5D"/>
    <property type="match status" value="1"/>
</dbReference>
<dbReference type="GO" id="GO:0090307">
    <property type="term" value="P:mitotic spindle assembly"/>
    <property type="evidence" value="ECO:0007669"/>
    <property type="project" value="TreeGrafter"/>
</dbReference>
<dbReference type="CDD" id="cd01364">
    <property type="entry name" value="KISc_BimC_Eg5"/>
    <property type="match status" value="1"/>
</dbReference>
<dbReference type="EMBL" id="JXXN02000524">
    <property type="protein sequence ID" value="THD27108.1"/>
    <property type="molecule type" value="Genomic_DNA"/>
</dbReference>
<sequence>MSQQNIRVAVRCRPPNKIEKEKGAVNCIDCSRDKVTVRERTSSKVFTFDHVFGPYSKQLDLYNTMVAPLVDEILTGYNCTIFAYGQTGSGKTFTMTGERSDKLRFAWENDPLVGVIPRALNHLFEALAKSNWDFSVRVSFLEVYNEELFDLLSATEINRLAIYDDTNRKGSVVVKGLREVGVLNRDDVYSVIERGLARRQTASTLLNSQSSRSHSIFTVIVHIKEMHPTTGEELLRIGKLHLVDLAGSECIGRSGAIEKRAREAGSINQSLLTLGRVITALVDHAPHIPYRESKLTRLLQDSLGGKTKTSIIATISPSASCLEETLSTLEYAHRAKNIQNRPEINAKLNKTDLVRCYNVELERLRRDLEAARTKTGIFIDEENYKALQAQIEQQRARINDLEERREILEYDLSQLQDMFSSTQTELAESRECRTAIENELIACQSNLEKLHLRLIKTRLRLDEEEHLRREHQKTENTLHEQAEYLLSTSKTAINNMSTLHGKLDTLALIDSQNRERLSHLSSDWAVERLGQPISGLINLQQMCSDFCQSIQTTLCKCH</sequence>
<evidence type="ECO:0000256" key="6">
    <source>
        <dbReference type="ARBA" id="ARBA00023175"/>
    </source>
</evidence>
<dbReference type="GO" id="GO:0008017">
    <property type="term" value="F:microtubule binding"/>
    <property type="evidence" value="ECO:0007669"/>
    <property type="project" value="InterPro"/>
</dbReference>
<dbReference type="SUPFAM" id="SSF52540">
    <property type="entry name" value="P-loop containing nucleoside triphosphate hydrolases"/>
    <property type="match status" value="1"/>
</dbReference>
<keyword evidence="7" id="KW-0206">Cytoskeleton</keyword>
<evidence type="ECO:0000256" key="8">
    <source>
        <dbReference type="ARBA" id="ARBA00034704"/>
    </source>
</evidence>
<dbReference type="GO" id="GO:0007018">
    <property type="term" value="P:microtubule-based movement"/>
    <property type="evidence" value="ECO:0007669"/>
    <property type="project" value="InterPro"/>
</dbReference>
<dbReference type="InterPro" id="IPR047241">
    <property type="entry name" value="KIF11-like_kin_motor_dom"/>
</dbReference>
<evidence type="ECO:0000256" key="5">
    <source>
        <dbReference type="ARBA" id="ARBA00022840"/>
    </source>
</evidence>
<evidence type="ECO:0000313" key="13">
    <source>
        <dbReference type="EMBL" id="THD27108.1"/>
    </source>
</evidence>
<dbReference type="GO" id="GO:0072686">
    <property type="term" value="C:mitotic spindle"/>
    <property type="evidence" value="ECO:0007669"/>
    <property type="project" value="TreeGrafter"/>
</dbReference>
<dbReference type="Proteomes" id="UP000230066">
    <property type="component" value="Unassembled WGS sequence"/>
</dbReference>
<dbReference type="Pfam" id="PF00225">
    <property type="entry name" value="Kinesin"/>
    <property type="match status" value="1"/>
</dbReference>
<dbReference type="GO" id="GO:0051231">
    <property type="term" value="P:spindle elongation"/>
    <property type="evidence" value="ECO:0007669"/>
    <property type="project" value="TreeGrafter"/>
</dbReference>
<reference evidence="13" key="1">
    <citation type="submission" date="2019-03" db="EMBL/GenBank/DDBJ databases">
        <title>Improved annotation for the trematode Fasciola hepatica.</title>
        <authorList>
            <person name="Choi Y.-J."/>
            <person name="Martin J."/>
            <person name="Mitreva M."/>
        </authorList>
    </citation>
    <scope>NUCLEOTIDE SEQUENCE [LARGE SCALE GENOMIC DNA]</scope>
</reference>
<dbReference type="InterPro" id="IPR047149">
    <property type="entry name" value="KIF11-like"/>
</dbReference>
<name>A0A4E0RWE4_FASHE</name>
<comment type="subcellular location">
    <subcellularLocation>
        <location evidence="1">Cytoplasm</location>
        <location evidence="1">Cytoskeleton</location>
    </subcellularLocation>
</comment>
<keyword evidence="11" id="KW-0175">Coiled coil</keyword>
<dbReference type="GO" id="GO:0008574">
    <property type="term" value="F:plus-end-directed microtubule motor activity"/>
    <property type="evidence" value="ECO:0007669"/>
    <property type="project" value="TreeGrafter"/>
</dbReference>
<organism evidence="13 14">
    <name type="scientific">Fasciola hepatica</name>
    <name type="common">Liver fluke</name>
    <dbReference type="NCBI Taxonomy" id="6192"/>
    <lineage>
        <taxon>Eukaryota</taxon>
        <taxon>Metazoa</taxon>
        <taxon>Spiralia</taxon>
        <taxon>Lophotrochozoa</taxon>
        <taxon>Platyhelminthes</taxon>
        <taxon>Trematoda</taxon>
        <taxon>Digenea</taxon>
        <taxon>Plagiorchiida</taxon>
        <taxon>Echinostomata</taxon>
        <taxon>Echinostomatoidea</taxon>
        <taxon>Fasciolidae</taxon>
        <taxon>Fasciola</taxon>
    </lineage>
</organism>